<dbReference type="OrthoDB" id="4176464at2759"/>
<dbReference type="GO" id="GO:0005634">
    <property type="term" value="C:nucleus"/>
    <property type="evidence" value="ECO:0007669"/>
    <property type="project" value="TreeGrafter"/>
</dbReference>
<dbReference type="SMART" id="SM00220">
    <property type="entry name" value="S_TKc"/>
    <property type="match status" value="1"/>
</dbReference>
<dbReference type="InterPro" id="IPR011009">
    <property type="entry name" value="Kinase-like_dom_sf"/>
</dbReference>
<dbReference type="PANTHER" id="PTHR44167">
    <property type="entry name" value="OVARIAN-SPECIFIC SERINE/THREONINE-PROTEIN KINASE LOK-RELATED"/>
    <property type="match status" value="1"/>
</dbReference>
<dbReference type="InterPro" id="IPR000719">
    <property type="entry name" value="Prot_kinase_dom"/>
</dbReference>
<dbReference type="Gene3D" id="1.10.510.10">
    <property type="entry name" value="Transferase(Phosphotransferase) domain 1"/>
    <property type="match status" value="1"/>
</dbReference>
<gene>
    <name evidence="2" type="ORF">EMPG_11137</name>
</gene>
<keyword evidence="3" id="KW-1185">Reference proteome</keyword>
<feature type="domain" description="Protein kinase" evidence="1">
    <location>
        <begin position="37"/>
        <end position="309"/>
    </location>
</feature>
<dbReference type="GO" id="GO:0005524">
    <property type="term" value="F:ATP binding"/>
    <property type="evidence" value="ECO:0007669"/>
    <property type="project" value="InterPro"/>
</dbReference>
<sequence>MVGLCWTYETLCRLTPILSRNAGSPIEPEDLNPIIQHLLTTCPGSTIFGVGGRSVVLSITEDIAAKVSFKRDGENLRHEQSIFELLNQAPCPYILHPFLCVPDVTYMQLFKNGTLYERVSMIDKPRPVLQWMLQLSEAVACLESVGYAHGDLNPRNILLDNQDQLKLIDLDFALKIGDGLEVGMEPYVHAYKVGQLIGGGTYGIAGPVTEQFALGSIFWYMSRGTELYAELDGVDQVDRLIEGEFPVLDRDSPIDGIIFDCWHGQFESIAQLSARVRQIFVFDRKFEESKVACEQRHKVLIGEKCSSSE</sequence>
<dbReference type="Proteomes" id="UP000053573">
    <property type="component" value="Unassembled WGS sequence"/>
</dbReference>
<dbReference type="PANTHER" id="PTHR44167:SF24">
    <property type="entry name" value="SERINE_THREONINE-PROTEIN KINASE CHK2"/>
    <property type="match status" value="1"/>
</dbReference>
<dbReference type="GO" id="GO:0004674">
    <property type="term" value="F:protein serine/threonine kinase activity"/>
    <property type="evidence" value="ECO:0007669"/>
    <property type="project" value="TreeGrafter"/>
</dbReference>
<organism evidence="2 3">
    <name type="scientific">Blastomyces silverae</name>
    <dbReference type="NCBI Taxonomy" id="2060906"/>
    <lineage>
        <taxon>Eukaryota</taxon>
        <taxon>Fungi</taxon>
        <taxon>Dikarya</taxon>
        <taxon>Ascomycota</taxon>
        <taxon>Pezizomycotina</taxon>
        <taxon>Eurotiomycetes</taxon>
        <taxon>Eurotiomycetidae</taxon>
        <taxon>Onygenales</taxon>
        <taxon>Ajellomycetaceae</taxon>
        <taxon>Blastomyces</taxon>
    </lineage>
</organism>
<dbReference type="AlphaFoldDB" id="A0A0H1B211"/>
<evidence type="ECO:0000259" key="1">
    <source>
        <dbReference type="PROSITE" id="PS50011"/>
    </source>
</evidence>
<evidence type="ECO:0000313" key="3">
    <source>
        <dbReference type="Proteomes" id="UP000053573"/>
    </source>
</evidence>
<dbReference type="SUPFAM" id="SSF56112">
    <property type="entry name" value="Protein kinase-like (PK-like)"/>
    <property type="match status" value="1"/>
</dbReference>
<name>A0A0H1B211_9EURO</name>
<proteinExistence type="predicted"/>
<dbReference type="PROSITE" id="PS50011">
    <property type="entry name" value="PROTEIN_KINASE_DOM"/>
    <property type="match status" value="1"/>
</dbReference>
<reference evidence="3" key="1">
    <citation type="journal article" date="2015" name="PLoS Genet.">
        <title>The dynamic genome and transcriptome of the human fungal pathogen Blastomyces and close relative Emmonsia.</title>
        <authorList>
            <person name="Munoz J.F."/>
            <person name="Gauthier G.M."/>
            <person name="Desjardins C.A."/>
            <person name="Gallo J.E."/>
            <person name="Holder J."/>
            <person name="Sullivan T.D."/>
            <person name="Marty A.J."/>
            <person name="Carmen J.C."/>
            <person name="Chen Z."/>
            <person name="Ding L."/>
            <person name="Gujja S."/>
            <person name="Magrini V."/>
            <person name="Misas E."/>
            <person name="Mitreva M."/>
            <person name="Priest M."/>
            <person name="Saif S."/>
            <person name="Whiston E.A."/>
            <person name="Young S."/>
            <person name="Zeng Q."/>
            <person name="Goldman W.E."/>
            <person name="Mardis E.R."/>
            <person name="Taylor J.W."/>
            <person name="McEwen J.G."/>
            <person name="Clay O.K."/>
            <person name="Klein B.S."/>
            <person name="Cuomo C.A."/>
        </authorList>
    </citation>
    <scope>NUCLEOTIDE SEQUENCE [LARGE SCALE GENOMIC DNA]</scope>
    <source>
        <strain evidence="3">UAMH 139</strain>
    </source>
</reference>
<accession>A0A0H1B211</accession>
<dbReference type="GO" id="GO:0044773">
    <property type="term" value="P:mitotic DNA damage checkpoint signaling"/>
    <property type="evidence" value="ECO:0007669"/>
    <property type="project" value="TreeGrafter"/>
</dbReference>
<dbReference type="EMBL" id="LDEV01003668">
    <property type="protein sequence ID" value="KLJ05390.1"/>
    <property type="molecule type" value="Genomic_DNA"/>
</dbReference>
<protein>
    <recommendedName>
        <fullName evidence="1">Protein kinase domain-containing protein</fullName>
    </recommendedName>
</protein>
<comment type="caution">
    <text evidence="2">The sequence shown here is derived from an EMBL/GenBank/DDBJ whole genome shotgun (WGS) entry which is preliminary data.</text>
</comment>
<evidence type="ECO:0000313" key="2">
    <source>
        <dbReference type="EMBL" id="KLJ05390.1"/>
    </source>
</evidence>
<dbReference type="Pfam" id="PF00069">
    <property type="entry name" value="Pkinase"/>
    <property type="match status" value="1"/>
</dbReference>